<reference evidence="21 22" key="1">
    <citation type="journal article" date="2003" name="Proc. Natl. Acad. Sci. U.S.A.">
        <title>Complete genome sequence and analysis of Wolinella succinogenes.</title>
        <authorList>
            <person name="Baar C."/>
            <person name="Eppinger M."/>
            <person name="Raddatz G."/>
            <person name="Simon JM."/>
            <person name="Lanz C."/>
            <person name="Klimmek O."/>
            <person name="Nandakumar R."/>
            <person name="Gross R."/>
            <person name="Rosinus A."/>
            <person name="Keller H."/>
            <person name="Jagtap P."/>
            <person name="Linke B."/>
            <person name="Meyer F."/>
            <person name="Lederer H."/>
            <person name="Schuster S.C."/>
        </authorList>
    </citation>
    <scope>NUCLEOTIDE SEQUENCE [LARGE SCALE GENOMIC DNA]</scope>
    <source>
        <strain evidence="22">ATCC 29543 / DSM 1740 / CCUG 13145 / JCM 31913 / LMG 7466 / NCTC 11488 / FDC 602W</strain>
    </source>
</reference>
<dbReference type="GO" id="GO:0051301">
    <property type="term" value="P:cell division"/>
    <property type="evidence" value="ECO:0007669"/>
    <property type="project" value="UniProtKB-KW"/>
</dbReference>
<keyword evidence="16 19" id="KW-0961">Cell wall biogenesis/degradation</keyword>
<evidence type="ECO:0000256" key="2">
    <source>
        <dbReference type="ARBA" id="ARBA00003921"/>
    </source>
</evidence>
<keyword evidence="22" id="KW-1185">Reference proteome</keyword>
<dbReference type="SUPFAM" id="SSF56176">
    <property type="entry name" value="FAD-binding/transporter-associated domain-like"/>
    <property type="match status" value="1"/>
</dbReference>
<evidence type="ECO:0000256" key="1">
    <source>
        <dbReference type="ARBA" id="ARBA00001974"/>
    </source>
</evidence>
<dbReference type="InterPro" id="IPR036635">
    <property type="entry name" value="MurB_C_sf"/>
</dbReference>
<dbReference type="eggNOG" id="COG0812">
    <property type="taxonomic scope" value="Bacteria"/>
</dbReference>
<dbReference type="STRING" id="273121.WS1488"/>
<dbReference type="HAMAP" id="MF_00037">
    <property type="entry name" value="MurB"/>
    <property type="match status" value="1"/>
</dbReference>
<evidence type="ECO:0000256" key="12">
    <source>
        <dbReference type="ARBA" id="ARBA00022960"/>
    </source>
</evidence>
<comment type="pathway">
    <text evidence="4 19">Cell wall biogenesis; peptidoglycan biosynthesis.</text>
</comment>
<dbReference type="SUPFAM" id="SSF56194">
    <property type="entry name" value="Uridine diphospho-N-Acetylenolpyruvylglucosamine reductase, MurB, C-terminal domain"/>
    <property type="match status" value="1"/>
</dbReference>
<evidence type="ECO:0000256" key="14">
    <source>
        <dbReference type="ARBA" id="ARBA00023002"/>
    </source>
</evidence>
<dbReference type="RefSeq" id="WP_011139325.1">
    <property type="nucleotide sequence ID" value="NC_005090.1"/>
</dbReference>
<feature type="active site" description="Proton donor" evidence="19">
    <location>
        <position position="182"/>
    </location>
</feature>
<dbReference type="InterPro" id="IPR003170">
    <property type="entry name" value="MurB"/>
</dbReference>
<comment type="similarity">
    <text evidence="19">Belongs to the MurB family.</text>
</comment>
<evidence type="ECO:0000256" key="17">
    <source>
        <dbReference type="ARBA" id="ARBA00031026"/>
    </source>
</evidence>
<dbReference type="GO" id="GO:0008762">
    <property type="term" value="F:UDP-N-acetylmuramate dehydrogenase activity"/>
    <property type="evidence" value="ECO:0007669"/>
    <property type="project" value="UniProtKB-UniRule"/>
</dbReference>
<dbReference type="EMBL" id="BX571661">
    <property type="protein sequence ID" value="CAE10541.1"/>
    <property type="molecule type" value="Genomic_DNA"/>
</dbReference>
<keyword evidence="8 19" id="KW-0132">Cell division</keyword>
<feature type="active site" evidence="19">
    <location>
        <position position="140"/>
    </location>
</feature>
<dbReference type="UniPathway" id="UPA00219"/>
<dbReference type="GO" id="GO:0009252">
    <property type="term" value="P:peptidoglycan biosynthetic process"/>
    <property type="evidence" value="ECO:0007669"/>
    <property type="project" value="UniProtKB-UniRule"/>
</dbReference>
<dbReference type="InterPro" id="IPR016169">
    <property type="entry name" value="FAD-bd_PCMH_sub2"/>
</dbReference>
<evidence type="ECO:0000256" key="13">
    <source>
        <dbReference type="ARBA" id="ARBA00022984"/>
    </source>
</evidence>
<organism evidence="22">
    <name type="scientific">Wolinella succinogenes (strain ATCC 29543 / DSM 1740 / CCUG 13145 / JCM 31913 / LMG 7466 / NCTC 11488 / FDC 602W)</name>
    <name type="common">Vibrio succinogenes</name>
    <dbReference type="NCBI Taxonomy" id="273121"/>
    <lineage>
        <taxon>Bacteria</taxon>
        <taxon>Pseudomonadati</taxon>
        <taxon>Campylobacterota</taxon>
        <taxon>Epsilonproteobacteria</taxon>
        <taxon>Campylobacterales</taxon>
        <taxon>Helicobacteraceae</taxon>
        <taxon>Wolinella</taxon>
    </lineage>
</organism>
<evidence type="ECO:0000256" key="10">
    <source>
        <dbReference type="ARBA" id="ARBA00022827"/>
    </source>
</evidence>
<evidence type="ECO:0000256" key="15">
    <source>
        <dbReference type="ARBA" id="ARBA00023306"/>
    </source>
</evidence>
<evidence type="ECO:0000256" key="7">
    <source>
        <dbReference type="ARBA" id="ARBA00022490"/>
    </source>
</evidence>
<comment type="catalytic activity">
    <reaction evidence="18 19">
        <text>UDP-N-acetyl-alpha-D-muramate + NADP(+) = UDP-N-acetyl-3-O-(1-carboxyvinyl)-alpha-D-glucosamine + NADPH + H(+)</text>
        <dbReference type="Rhea" id="RHEA:12248"/>
        <dbReference type="ChEBI" id="CHEBI:15378"/>
        <dbReference type="ChEBI" id="CHEBI:57783"/>
        <dbReference type="ChEBI" id="CHEBI:58349"/>
        <dbReference type="ChEBI" id="CHEBI:68483"/>
        <dbReference type="ChEBI" id="CHEBI:70757"/>
        <dbReference type="EC" id="1.3.1.98"/>
    </reaction>
</comment>
<evidence type="ECO:0000259" key="20">
    <source>
        <dbReference type="Pfam" id="PF02873"/>
    </source>
</evidence>
<dbReference type="GO" id="GO:0005829">
    <property type="term" value="C:cytosol"/>
    <property type="evidence" value="ECO:0007669"/>
    <property type="project" value="TreeGrafter"/>
</dbReference>
<dbReference type="PANTHER" id="PTHR21071:SF4">
    <property type="entry name" value="UDP-N-ACETYLENOLPYRUVOYLGLUCOSAMINE REDUCTASE"/>
    <property type="match status" value="1"/>
</dbReference>
<dbReference type="InterPro" id="IPR036318">
    <property type="entry name" value="FAD-bd_PCMH-like_sf"/>
</dbReference>
<dbReference type="NCBIfam" id="NF010479">
    <property type="entry name" value="PRK13904.1"/>
    <property type="match status" value="1"/>
</dbReference>
<keyword evidence="11 19" id="KW-0521">NADP</keyword>
<feature type="domain" description="UDP-N-acetylenolpyruvoylglucosamine reductase C-terminal" evidence="20">
    <location>
        <begin position="167"/>
        <end position="255"/>
    </location>
</feature>
<dbReference type="EC" id="1.3.1.98" evidence="5 19"/>
<keyword evidence="7 19" id="KW-0963">Cytoplasm</keyword>
<dbReference type="Gene3D" id="3.30.465.10">
    <property type="match status" value="1"/>
</dbReference>
<dbReference type="GO" id="GO:0071555">
    <property type="term" value="P:cell wall organization"/>
    <property type="evidence" value="ECO:0007669"/>
    <property type="project" value="UniProtKB-KW"/>
</dbReference>
<keyword evidence="14 19" id="KW-0560">Oxidoreductase</keyword>
<dbReference type="KEGG" id="wsu:WS1488"/>
<evidence type="ECO:0000256" key="8">
    <source>
        <dbReference type="ARBA" id="ARBA00022618"/>
    </source>
</evidence>
<evidence type="ECO:0000256" key="6">
    <source>
        <dbReference type="ARBA" id="ARBA00015188"/>
    </source>
</evidence>
<gene>
    <name evidence="21" type="primary">MURB</name>
    <name evidence="19" type="synonym">murB</name>
    <name evidence="21" type="ordered locus">WS1488</name>
</gene>
<dbReference type="Proteomes" id="UP000000422">
    <property type="component" value="Chromosome"/>
</dbReference>
<feature type="active site" evidence="19">
    <location>
        <position position="252"/>
    </location>
</feature>
<evidence type="ECO:0000256" key="5">
    <source>
        <dbReference type="ARBA" id="ARBA00012518"/>
    </source>
</evidence>
<dbReference type="GO" id="GO:0008360">
    <property type="term" value="P:regulation of cell shape"/>
    <property type="evidence" value="ECO:0007669"/>
    <property type="project" value="UniProtKB-KW"/>
</dbReference>
<dbReference type="Gene3D" id="3.90.78.10">
    <property type="entry name" value="UDP-N-acetylenolpyruvoylglucosamine reductase, C-terminal domain"/>
    <property type="match status" value="1"/>
</dbReference>
<sequence length="256" mass="27932">MKRWIDFSLYSSVKIGPLLEVEVIEEIGRCEGLQVIGHAYNLLLSSQASSLAVLGDSFEGITLEDGFLKVGAATPSGRVFSYAKRENLRGFEMLGALPGSVGGLVKMNAGMKSYEIKEILEGIITARGFVPASELGLGYRSSGIDEIIFYALFKRIEGFRGELLEEFRLMRSRQPKGASFGSVFKNPVGDYAGRLIEAVGLKGVKRGGAIFSPLHANFLINEGGASFEDAHWLIKEAQKRVHEAFGIKLEPEVVIL</sequence>
<dbReference type="InterPro" id="IPR011601">
    <property type="entry name" value="MurB_C"/>
</dbReference>
<dbReference type="AlphaFoldDB" id="Q7M8Q4"/>
<evidence type="ECO:0000256" key="9">
    <source>
        <dbReference type="ARBA" id="ARBA00022630"/>
    </source>
</evidence>
<comment type="function">
    <text evidence="2 19">Cell wall formation.</text>
</comment>
<keyword evidence="9 19" id="KW-0285">Flavoprotein</keyword>
<keyword evidence="15 19" id="KW-0131">Cell cycle</keyword>
<accession>Q7M8Q4</accession>
<keyword evidence="10 19" id="KW-0274">FAD</keyword>
<dbReference type="PANTHER" id="PTHR21071">
    <property type="entry name" value="UDP-N-ACETYLENOLPYRUVOYLGLUCOSAMINE REDUCTASE"/>
    <property type="match status" value="1"/>
</dbReference>
<dbReference type="GO" id="GO:0050660">
    <property type="term" value="F:flavin adenine dinucleotide binding"/>
    <property type="evidence" value="ECO:0007669"/>
    <property type="project" value="InterPro"/>
</dbReference>
<dbReference type="HOGENOM" id="CLU_035304_1_1_7"/>
<comment type="subcellular location">
    <subcellularLocation>
        <location evidence="3 19">Cytoplasm</location>
    </subcellularLocation>
</comment>
<evidence type="ECO:0000256" key="19">
    <source>
        <dbReference type="HAMAP-Rule" id="MF_00037"/>
    </source>
</evidence>
<evidence type="ECO:0000256" key="16">
    <source>
        <dbReference type="ARBA" id="ARBA00023316"/>
    </source>
</evidence>
<evidence type="ECO:0000313" key="21">
    <source>
        <dbReference type="EMBL" id="CAE10541.1"/>
    </source>
</evidence>
<evidence type="ECO:0000256" key="11">
    <source>
        <dbReference type="ARBA" id="ARBA00022857"/>
    </source>
</evidence>
<proteinExistence type="inferred from homology"/>
<dbReference type="NCBIfam" id="TIGR00179">
    <property type="entry name" value="murB"/>
    <property type="match status" value="1"/>
</dbReference>
<keyword evidence="13 19" id="KW-0573">Peptidoglycan synthesis</keyword>
<protein>
    <recommendedName>
        <fullName evidence="6 19">UDP-N-acetylenolpyruvoylglucosamine reductase</fullName>
        <ecNumber evidence="5 19">1.3.1.98</ecNumber>
    </recommendedName>
    <alternativeName>
        <fullName evidence="17 19">UDP-N-acetylmuramate dehydrogenase</fullName>
    </alternativeName>
</protein>
<evidence type="ECO:0000313" key="22">
    <source>
        <dbReference type="Proteomes" id="UP000000422"/>
    </source>
</evidence>
<name>Q7M8Q4_WOLSU</name>
<evidence type="ECO:0000256" key="18">
    <source>
        <dbReference type="ARBA" id="ARBA00048914"/>
    </source>
</evidence>
<evidence type="ECO:0000256" key="4">
    <source>
        <dbReference type="ARBA" id="ARBA00004752"/>
    </source>
</evidence>
<keyword evidence="12 19" id="KW-0133">Cell shape</keyword>
<comment type="cofactor">
    <cofactor evidence="1 19">
        <name>FAD</name>
        <dbReference type="ChEBI" id="CHEBI:57692"/>
    </cofactor>
</comment>
<dbReference type="Pfam" id="PF02873">
    <property type="entry name" value="MurB_C"/>
    <property type="match status" value="1"/>
</dbReference>
<evidence type="ECO:0000256" key="3">
    <source>
        <dbReference type="ARBA" id="ARBA00004496"/>
    </source>
</evidence>